<feature type="transmembrane region" description="Helical" evidence="1">
    <location>
        <begin position="243"/>
        <end position="263"/>
    </location>
</feature>
<comment type="caution">
    <text evidence="2">The sequence shown here is derived from an EMBL/GenBank/DDBJ whole genome shotgun (WGS) entry which is preliminary data.</text>
</comment>
<sequence>MSRLSDFGMLVRNENTKIYRRTRTWVLVGILLAALAFVAGLMKWEEQKREGNADWKQQVLLQNEQMKQTMSEKESEVSPATKSRMEQSVKLNEYYIERDINPYENSLWTFVNISSTLIVLVTLLTVVVAADMVAAEFSWGTIKLLLVGPASRTKVLLSKYAATMLFALFLLVLSFAVAFALGAILEGFDGLTRPLVTIGADGNVHEGSMLLNVLQNYGFGVVELVMYVTMAFMISASFRSSSMAIAFSLLFILMGNTLVNLLSNYEWVKYLLFANVNLSQYVNGTPLRPDMTLIFSIAVLAGYYLLFQLIAWLMFSKRDVAG</sequence>
<feature type="transmembrane region" description="Helical" evidence="1">
    <location>
        <begin position="293"/>
        <end position="315"/>
    </location>
</feature>
<keyword evidence="1" id="KW-0472">Membrane</keyword>
<proteinExistence type="predicted"/>
<keyword evidence="1" id="KW-0812">Transmembrane</keyword>
<gene>
    <name evidence="2" type="ORF">ACFFNY_01710</name>
</gene>
<dbReference type="RefSeq" id="WP_344916976.1">
    <property type="nucleotide sequence ID" value="NZ_BAAAYO010000021.1"/>
</dbReference>
<feature type="transmembrane region" description="Helical" evidence="1">
    <location>
        <begin position="217"/>
        <end position="236"/>
    </location>
</feature>
<dbReference type="PANTHER" id="PTHR37305">
    <property type="entry name" value="INTEGRAL MEMBRANE PROTEIN-RELATED"/>
    <property type="match status" value="1"/>
</dbReference>
<evidence type="ECO:0000256" key="1">
    <source>
        <dbReference type="SAM" id="Phobius"/>
    </source>
</evidence>
<evidence type="ECO:0000313" key="3">
    <source>
        <dbReference type="Proteomes" id="UP001589619"/>
    </source>
</evidence>
<evidence type="ECO:0000313" key="2">
    <source>
        <dbReference type="EMBL" id="MFB9750276.1"/>
    </source>
</evidence>
<feature type="transmembrane region" description="Helical" evidence="1">
    <location>
        <begin position="24"/>
        <end position="42"/>
    </location>
</feature>
<feature type="transmembrane region" description="Helical" evidence="1">
    <location>
        <begin position="160"/>
        <end position="185"/>
    </location>
</feature>
<name>A0ABV5VQH4_9BACL</name>
<keyword evidence="3" id="KW-1185">Reference proteome</keyword>
<dbReference type="PANTHER" id="PTHR37305:SF1">
    <property type="entry name" value="MEMBRANE PROTEIN"/>
    <property type="match status" value="1"/>
</dbReference>
<dbReference type="Pfam" id="PF12679">
    <property type="entry name" value="ABC2_membrane_2"/>
    <property type="match status" value="1"/>
</dbReference>
<accession>A0ABV5VQH4</accession>
<feature type="transmembrane region" description="Helical" evidence="1">
    <location>
        <begin position="117"/>
        <end position="139"/>
    </location>
</feature>
<keyword evidence="1" id="KW-1133">Transmembrane helix</keyword>
<dbReference type="Proteomes" id="UP001589619">
    <property type="component" value="Unassembled WGS sequence"/>
</dbReference>
<organism evidence="2 3">
    <name type="scientific">Paenibacillus hodogayensis</name>
    <dbReference type="NCBI Taxonomy" id="279208"/>
    <lineage>
        <taxon>Bacteria</taxon>
        <taxon>Bacillati</taxon>
        <taxon>Bacillota</taxon>
        <taxon>Bacilli</taxon>
        <taxon>Bacillales</taxon>
        <taxon>Paenibacillaceae</taxon>
        <taxon>Paenibacillus</taxon>
    </lineage>
</organism>
<reference evidence="2 3" key="1">
    <citation type="submission" date="2024-09" db="EMBL/GenBank/DDBJ databases">
        <authorList>
            <person name="Sun Q."/>
            <person name="Mori K."/>
        </authorList>
    </citation>
    <scope>NUCLEOTIDE SEQUENCE [LARGE SCALE GENOMIC DNA]</scope>
    <source>
        <strain evidence="2 3">JCM 12520</strain>
    </source>
</reference>
<dbReference type="EMBL" id="JBHMAG010000002">
    <property type="protein sequence ID" value="MFB9750276.1"/>
    <property type="molecule type" value="Genomic_DNA"/>
</dbReference>
<protein>
    <submittedName>
        <fullName evidence="2">ABC transporter permease</fullName>
    </submittedName>
</protein>